<dbReference type="AlphaFoldDB" id="R0MEA6"/>
<evidence type="ECO:0000313" key="1">
    <source>
        <dbReference type="EMBL" id="EOB12405.1"/>
    </source>
</evidence>
<dbReference type="EMBL" id="KB909356">
    <property type="protein sequence ID" value="EOB12405.1"/>
    <property type="molecule type" value="Genomic_DNA"/>
</dbReference>
<protein>
    <submittedName>
        <fullName evidence="1">Uncharacterized protein</fullName>
    </submittedName>
</protein>
<evidence type="ECO:0000313" key="2">
    <source>
        <dbReference type="Proteomes" id="UP000016927"/>
    </source>
</evidence>
<sequence length="234" mass="27357">MSLDSEEENKFLLPKYKFIFIEGIGDDDKIDLVGNNKALNHYKIYENCNLKKHKKDYAFIEVIDLKDYPNPFFFSRTRVLLLLDDLLGVDVMCIGDYHPFESQNDLKYILGHDEQSFLSKAIIHCKEILKETFTFENTMVLKTWDNKKLARIYIKDFDLKENTTTVDAIKEAIRGNESLKGIDIKIRGRNSEYIEPSMNGVSPENTYIQIVDTDVNFYLNECVNLLSNLRRFLI</sequence>
<organism evidence="1 2">
    <name type="scientific">Nosema bombycis (strain CQ1 / CVCC 102059)</name>
    <name type="common">Microsporidian parasite</name>
    <name type="synonym">Pebrine of silkworm</name>
    <dbReference type="NCBI Taxonomy" id="578461"/>
    <lineage>
        <taxon>Eukaryota</taxon>
        <taxon>Fungi</taxon>
        <taxon>Fungi incertae sedis</taxon>
        <taxon>Microsporidia</taxon>
        <taxon>Nosematidae</taxon>
        <taxon>Nosema</taxon>
    </lineage>
</organism>
<accession>R0MEA6</accession>
<dbReference type="OMA" id="MMIEEEL"/>
<dbReference type="VEuPathDB" id="MicrosporidiaDB:NBO_448g0002"/>
<proteinExistence type="predicted"/>
<name>R0MEA6_NOSB1</name>
<keyword evidence="2" id="KW-1185">Reference proteome</keyword>
<dbReference type="Proteomes" id="UP000016927">
    <property type="component" value="Unassembled WGS sequence"/>
</dbReference>
<dbReference type="HOGENOM" id="CLU_1094270_0_0_1"/>
<reference evidence="1 2" key="1">
    <citation type="journal article" date="2013" name="BMC Genomics">
        <title>Comparative genomics of parasitic silkworm microsporidia reveal an association between genome expansion and host adaptation.</title>
        <authorList>
            <person name="Pan G."/>
            <person name="Xu J."/>
            <person name="Li T."/>
            <person name="Xia Q."/>
            <person name="Liu S.L."/>
            <person name="Zhang G."/>
            <person name="Li S."/>
            <person name="Li C."/>
            <person name="Liu H."/>
            <person name="Yang L."/>
            <person name="Liu T."/>
            <person name="Zhang X."/>
            <person name="Wu Z."/>
            <person name="Fan W."/>
            <person name="Dang X."/>
            <person name="Xiang H."/>
            <person name="Tao M."/>
            <person name="Li Y."/>
            <person name="Hu J."/>
            <person name="Li Z."/>
            <person name="Lin L."/>
            <person name="Luo J."/>
            <person name="Geng L."/>
            <person name="Wang L."/>
            <person name="Long M."/>
            <person name="Wan Y."/>
            <person name="He N."/>
            <person name="Zhang Z."/>
            <person name="Lu C."/>
            <person name="Keeling P.J."/>
            <person name="Wang J."/>
            <person name="Xiang Z."/>
            <person name="Zhou Z."/>
        </authorList>
    </citation>
    <scope>NUCLEOTIDE SEQUENCE [LARGE SCALE GENOMIC DNA]</scope>
    <source>
        <strain evidence="2">CQ1 / CVCC 102059</strain>
    </source>
</reference>
<gene>
    <name evidence="1" type="ORF">NBO_448g0002</name>
</gene>
<dbReference type="OrthoDB" id="10431805at2759"/>